<evidence type="ECO:0000313" key="4">
    <source>
        <dbReference type="Proteomes" id="UP001206821"/>
    </source>
</evidence>
<feature type="active site" description="Proton donor" evidence="2">
    <location>
        <position position="39"/>
    </location>
</feature>
<keyword evidence="1 2" id="KW-0378">Hydrolase</keyword>
<dbReference type="EC" id="3.1.4.58" evidence="2"/>
<name>A0ABT2KXH9_9BACL</name>
<dbReference type="PANTHER" id="PTHR35561:SF1">
    <property type="entry name" value="RNA 2',3'-CYCLIC PHOSPHODIESTERASE"/>
    <property type="match status" value="1"/>
</dbReference>
<feature type="active site" description="Proton acceptor" evidence="2">
    <location>
        <position position="125"/>
    </location>
</feature>
<protein>
    <recommendedName>
        <fullName evidence="2">RNA 2',3'-cyclic phosphodiesterase</fullName>
        <shortName evidence="2">RNA 2',3'-CPDase</shortName>
        <ecNumber evidence="2">3.1.4.58</ecNumber>
    </recommendedName>
</protein>
<accession>A0ABT2KXH9</accession>
<comment type="catalytic activity">
    <reaction evidence="2">
        <text>a 3'-end 2',3'-cyclophospho-ribonucleotide-RNA + H2O = a 3'-end 2'-phospho-ribonucleotide-RNA + H(+)</text>
        <dbReference type="Rhea" id="RHEA:11828"/>
        <dbReference type="Rhea" id="RHEA-COMP:10464"/>
        <dbReference type="Rhea" id="RHEA-COMP:17353"/>
        <dbReference type="ChEBI" id="CHEBI:15377"/>
        <dbReference type="ChEBI" id="CHEBI:15378"/>
        <dbReference type="ChEBI" id="CHEBI:83064"/>
        <dbReference type="ChEBI" id="CHEBI:173113"/>
        <dbReference type="EC" id="3.1.4.58"/>
    </reaction>
</comment>
<feature type="short sequence motif" description="HXTX 1" evidence="2">
    <location>
        <begin position="39"/>
        <end position="42"/>
    </location>
</feature>
<dbReference type="InterPro" id="IPR009097">
    <property type="entry name" value="Cyclic_Pdiesterase"/>
</dbReference>
<gene>
    <name evidence="3" type="primary">thpR</name>
    <name evidence="3" type="ORF">NQG31_06230</name>
</gene>
<proteinExistence type="inferred from homology"/>
<dbReference type="EMBL" id="JANIEK010000018">
    <property type="protein sequence ID" value="MCT4795134.1"/>
    <property type="molecule type" value="Genomic_DNA"/>
</dbReference>
<dbReference type="PANTHER" id="PTHR35561">
    <property type="entry name" value="RNA 2',3'-CYCLIC PHOSPHODIESTERASE"/>
    <property type="match status" value="1"/>
</dbReference>
<dbReference type="Proteomes" id="UP001206821">
    <property type="component" value="Unassembled WGS sequence"/>
</dbReference>
<dbReference type="SUPFAM" id="SSF55144">
    <property type="entry name" value="LigT-like"/>
    <property type="match status" value="1"/>
</dbReference>
<comment type="function">
    <text evidence="2">Hydrolyzes RNA 2',3'-cyclic phosphodiester to an RNA 2'-phosphomonoester.</text>
</comment>
<dbReference type="Pfam" id="PF13563">
    <property type="entry name" value="2_5_RNA_ligase2"/>
    <property type="match status" value="1"/>
</dbReference>
<evidence type="ECO:0000256" key="2">
    <source>
        <dbReference type="HAMAP-Rule" id="MF_01940"/>
    </source>
</evidence>
<dbReference type="HAMAP" id="MF_01940">
    <property type="entry name" value="RNA_CPDase"/>
    <property type="match status" value="1"/>
</dbReference>
<reference evidence="3 4" key="1">
    <citation type="submission" date="2022-07" db="EMBL/GenBank/DDBJ databases">
        <title>Genomic and pangenome structural analysis of the polyextremophile Exiguobacterium.</title>
        <authorList>
            <person name="Shen L."/>
        </authorList>
    </citation>
    <scope>NUCLEOTIDE SEQUENCE [LARGE SCALE GENOMIC DNA]</scope>
    <source>
        <strain evidence="3 4">12_1</strain>
    </source>
</reference>
<dbReference type="NCBIfam" id="TIGR02258">
    <property type="entry name" value="2_5_ligase"/>
    <property type="match status" value="1"/>
</dbReference>
<dbReference type="RefSeq" id="WP_034809497.1">
    <property type="nucleotide sequence ID" value="NZ_CP073101.1"/>
</dbReference>
<sequence>MTTHYFIALPIEADEFARIQREVLPYYSYRRVYRPDEFHLTLQFLGALDDDQVEAVREITKQVANETRPFTLTFEQIDFFGRPDRPRVLTIIPEASPALTAFVSTLRGRLHDEVPGLDRKTFVPHVTLAKKWDSGHVVPHMAPTFHVTETIDAAVLYRINPSHTPAYEAVDVFPLTRSEEDTWRSRLKFLT</sequence>
<evidence type="ECO:0000256" key="1">
    <source>
        <dbReference type="ARBA" id="ARBA00022801"/>
    </source>
</evidence>
<feature type="short sequence motif" description="HXTX 2" evidence="2">
    <location>
        <begin position="125"/>
        <end position="128"/>
    </location>
</feature>
<keyword evidence="4" id="KW-1185">Reference proteome</keyword>
<dbReference type="InterPro" id="IPR004175">
    <property type="entry name" value="RNA_CPDase"/>
</dbReference>
<organism evidence="3 4">
    <name type="scientific">Exiguobacterium alkaliphilum</name>
    <dbReference type="NCBI Taxonomy" id="1428684"/>
    <lineage>
        <taxon>Bacteria</taxon>
        <taxon>Bacillati</taxon>
        <taxon>Bacillota</taxon>
        <taxon>Bacilli</taxon>
        <taxon>Bacillales</taxon>
        <taxon>Bacillales Family XII. Incertae Sedis</taxon>
        <taxon>Exiguobacterium</taxon>
    </lineage>
</organism>
<dbReference type="Gene3D" id="3.90.1140.10">
    <property type="entry name" value="Cyclic phosphodiesterase"/>
    <property type="match status" value="1"/>
</dbReference>
<evidence type="ECO:0000313" key="3">
    <source>
        <dbReference type="EMBL" id="MCT4795134.1"/>
    </source>
</evidence>
<comment type="caution">
    <text evidence="3">The sequence shown here is derived from an EMBL/GenBank/DDBJ whole genome shotgun (WGS) entry which is preliminary data.</text>
</comment>
<comment type="similarity">
    <text evidence="2">Belongs to the 2H phosphoesterase superfamily. ThpR family.</text>
</comment>